<evidence type="ECO:0000256" key="3">
    <source>
        <dbReference type="ARBA" id="ARBA00022679"/>
    </source>
</evidence>
<comment type="similarity">
    <text evidence="1 4">Belongs to the UDP-glycosyltransferase family.</text>
</comment>
<dbReference type="EMBL" id="BAABME010004079">
    <property type="protein sequence ID" value="GAA0161103.1"/>
    <property type="molecule type" value="Genomic_DNA"/>
</dbReference>
<evidence type="ECO:0000313" key="6">
    <source>
        <dbReference type="EMBL" id="GAA0161103.1"/>
    </source>
</evidence>
<protein>
    <recommendedName>
        <fullName evidence="5">Glycosyltransferase</fullName>
        <ecNumber evidence="5">2.4.1.-</ecNumber>
    </recommendedName>
</protein>
<dbReference type="SUPFAM" id="SSF53756">
    <property type="entry name" value="UDP-Glycosyltransferase/glycogen phosphorylase"/>
    <property type="match status" value="1"/>
</dbReference>
<dbReference type="Gene3D" id="3.40.50.2000">
    <property type="entry name" value="Glycogen Phosphorylase B"/>
    <property type="match status" value="2"/>
</dbReference>
<dbReference type="FunFam" id="3.40.50.2000:FF:000019">
    <property type="entry name" value="Glycosyltransferase"/>
    <property type="match status" value="1"/>
</dbReference>
<reference evidence="6 7" key="1">
    <citation type="submission" date="2024-01" db="EMBL/GenBank/DDBJ databases">
        <title>The complete chloroplast genome sequence of Lithospermum erythrorhizon: insights into the phylogenetic relationship among Boraginaceae species and the maternal lineages of purple gromwells.</title>
        <authorList>
            <person name="Okada T."/>
            <person name="Watanabe K."/>
        </authorList>
    </citation>
    <scope>NUCLEOTIDE SEQUENCE [LARGE SCALE GENOMIC DNA]</scope>
</reference>
<dbReference type="InterPro" id="IPR002213">
    <property type="entry name" value="UDP_glucos_trans"/>
</dbReference>
<dbReference type="Proteomes" id="UP001454036">
    <property type="component" value="Unassembled WGS sequence"/>
</dbReference>
<accession>A0AAV3QEX7</accession>
<evidence type="ECO:0000256" key="1">
    <source>
        <dbReference type="ARBA" id="ARBA00009995"/>
    </source>
</evidence>
<dbReference type="Pfam" id="PF00201">
    <property type="entry name" value="UDPGT"/>
    <property type="match status" value="1"/>
</dbReference>
<keyword evidence="3 4" id="KW-0808">Transferase</keyword>
<dbReference type="PANTHER" id="PTHR11926">
    <property type="entry name" value="GLUCOSYL/GLUCURONOSYL TRANSFERASES"/>
    <property type="match status" value="1"/>
</dbReference>
<gene>
    <name evidence="6" type="ORF">LIER_17500</name>
</gene>
<dbReference type="GO" id="GO:0080043">
    <property type="term" value="F:quercetin 3-O-glucosyltransferase activity"/>
    <property type="evidence" value="ECO:0007669"/>
    <property type="project" value="TreeGrafter"/>
</dbReference>
<dbReference type="PROSITE" id="PS00375">
    <property type="entry name" value="UDPGT"/>
    <property type="match status" value="1"/>
</dbReference>
<comment type="caution">
    <text evidence="6">The sequence shown here is derived from an EMBL/GenBank/DDBJ whole genome shotgun (WGS) entry which is preliminary data.</text>
</comment>
<dbReference type="EC" id="2.4.1.-" evidence="5"/>
<dbReference type="GO" id="GO:0080044">
    <property type="term" value="F:quercetin 7-O-glucosyltransferase activity"/>
    <property type="evidence" value="ECO:0007669"/>
    <property type="project" value="TreeGrafter"/>
</dbReference>
<name>A0AAV3QEX7_LITER</name>
<evidence type="ECO:0000256" key="4">
    <source>
        <dbReference type="RuleBase" id="RU003718"/>
    </source>
</evidence>
<dbReference type="PANTHER" id="PTHR11926:SF870">
    <property type="entry name" value="UDP-GLYCOSYLTRANSFERASE 75B1"/>
    <property type="match status" value="1"/>
</dbReference>
<evidence type="ECO:0000256" key="2">
    <source>
        <dbReference type="ARBA" id="ARBA00022676"/>
    </source>
</evidence>
<evidence type="ECO:0000313" key="7">
    <source>
        <dbReference type="Proteomes" id="UP001454036"/>
    </source>
</evidence>
<organism evidence="6 7">
    <name type="scientific">Lithospermum erythrorhizon</name>
    <name type="common">Purple gromwell</name>
    <name type="synonym">Lithospermum officinale var. erythrorhizon</name>
    <dbReference type="NCBI Taxonomy" id="34254"/>
    <lineage>
        <taxon>Eukaryota</taxon>
        <taxon>Viridiplantae</taxon>
        <taxon>Streptophyta</taxon>
        <taxon>Embryophyta</taxon>
        <taxon>Tracheophyta</taxon>
        <taxon>Spermatophyta</taxon>
        <taxon>Magnoliopsida</taxon>
        <taxon>eudicotyledons</taxon>
        <taxon>Gunneridae</taxon>
        <taxon>Pentapetalae</taxon>
        <taxon>asterids</taxon>
        <taxon>lamiids</taxon>
        <taxon>Boraginales</taxon>
        <taxon>Boraginaceae</taxon>
        <taxon>Boraginoideae</taxon>
        <taxon>Lithospermeae</taxon>
        <taxon>Lithospermum</taxon>
    </lineage>
</organism>
<dbReference type="InterPro" id="IPR035595">
    <property type="entry name" value="UDP_glycos_trans_CS"/>
</dbReference>
<proteinExistence type="inferred from homology"/>
<keyword evidence="2 4" id="KW-0328">Glycosyltransferase</keyword>
<dbReference type="CDD" id="cd03784">
    <property type="entry name" value="GT1_Gtf-like"/>
    <property type="match status" value="1"/>
</dbReference>
<evidence type="ECO:0000256" key="5">
    <source>
        <dbReference type="RuleBase" id="RU362057"/>
    </source>
</evidence>
<keyword evidence="7" id="KW-1185">Reference proteome</keyword>
<dbReference type="AlphaFoldDB" id="A0AAV3QEX7"/>
<sequence length="505" mass="56678">MANQLVQEPPLQIVPSMAKHCHVLLVTFPAQGHINPALQFAKRLVRMGVRVTFTTTLFAHRRITKSMKGTQLMEGLNLVSFSDGYDDGYRRSSSSDSAYVDTKKYISEMKSRGSKALKEIIQKSRDVSIGGGEYEQPISRIVYTLLLPWAVEVARECHVSSALLWIQPASILDIYYFYYNGYEDEISKNVSDPNWSIQLPGGLPLLSSNDLPSFFGSSIYNAILDLFKEQLDALDEETEPKILVNTFDTLEPEALKAIEKYNLIAVGPLVPSAFLDGKDPSDTSFGGDLFEKSNDYIEWLNSKPQSSVVYISFGSILDLPKNQMEEIAKGLLETGRPFLWVIRKKEEDKTNKTDETEKTEEIEKTDEKLSCFIEELEKQGKIVPWCSQLEVLAHPSLGCFITHCGWNSTLESIVCGVPVVACPQWTDQKTNAKLLEDVWKTGVRVRAKDDGIVESDEIIRCIEIVMDGGERGGEYRGNAQKWKELAREALKDGGSSDKNLKSFVE</sequence>